<evidence type="ECO:0000313" key="3">
    <source>
        <dbReference type="Proteomes" id="UP000051529"/>
    </source>
</evidence>
<dbReference type="Proteomes" id="UP000051529">
    <property type="component" value="Unassembled WGS sequence"/>
</dbReference>
<keyword evidence="1" id="KW-1133">Transmembrane helix</keyword>
<feature type="transmembrane region" description="Helical" evidence="1">
    <location>
        <begin position="45"/>
        <end position="66"/>
    </location>
</feature>
<keyword evidence="1" id="KW-0812">Transmembrane</keyword>
<dbReference type="PATRIC" id="fig|695563.3.peg.579"/>
<dbReference type="AlphaFoldDB" id="A0A0R2KTY2"/>
<sequence length="76" mass="8480">MFQLGVHAIISIIIYLIAIGLAFQAMKAVQLDKIVRKGRVFETQLLYLFGAIALGFLIGNFVITFIDTSMQLSNLF</sequence>
<name>A0A0R2KTY2_LACAM</name>
<dbReference type="InterPro" id="IPR009526">
    <property type="entry name" value="DUF1146"/>
</dbReference>
<dbReference type="GeneID" id="66523579"/>
<evidence type="ECO:0008006" key="4">
    <source>
        <dbReference type="Google" id="ProtNLM"/>
    </source>
</evidence>
<evidence type="ECO:0000313" key="2">
    <source>
        <dbReference type="EMBL" id="KRN92942.1"/>
    </source>
</evidence>
<reference evidence="2 3" key="1">
    <citation type="journal article" date="2015" name="Genome Announc.">
        <title>Expanding the biotechnology potential of lactobacilli through comparative genomics of 213 strains and associated genera.</title>
        <authorList>
            <person name="Sun Z."/>
            <person name="Harris H.M."/>
            <person name="McCann A."/>
            <person name="Guo C."/>
            <person name="Argimon S."/>
            <person name="Zhang W."/>
            <person name="Yang X."/>
            <person name="Jeffery I.B."/>
            <person name="Cooney J.C."/>
            <person name="Kagawa T.F."/>
            <person name="Liu W."/>
            <person name="Song Y."/>
            <person name="Salvetti E."/>
            <person name="Wrobel A."/>
            <person name="Rasinkangas P."/>
            <person name="Parkhill J."/>
            <person name="Rea M.C."/>
            <person name="O'Sullivan O."/>
            <person name="Ritari J."/>
            <person name="Douillard F.P."/>
            <person name="Paul Ross R."/>
            <person name="Yang R."/>
            <person name="Briner A.E."/>
            <person name="Felis G.E."/>
            <person name="de Vos W.M."/>
            <person name="Barrangou R."/>
            <person name="Klaenhammer T.R."/>
            <person name="Caufield P.W."/>
            <person name="Cui Y."/>
            <person name="Zhang H."/>
            <person name="O'Toole P.W."/>
        </authorList>
    </citation>
    <scope>NUCLEOTIDE SEQUENCE [LARGE SCALE GENOMIC DNA]</scope>
    <source>
        <strain evidence="2 3">DSM 16698</strain>
    </source>
</reference>
<gene>
    <name evidence="2" type="ORF">IV44_GL000529</name>
</gene>
<feature type="transmembrane region" description="Helical" evidence="1">
    <location>
        <begin position="6"/>
        <end position="25"/>
    </location>
</feature>
<dbReference type="RefSeq" id="WP_013437591.1">
    <property type="nucleotide sequence ID" value="NZ_JQBQ01000002.1"/>
</dbReference>
<evidence type="ECO:0000256" key="1">
    <source>
        <dbReference type="SAM" id="Phobius"/>
    </source>
</evidence>
<dbReference type="EMBL" id="JQBQ01000002">
    <property type="protein sequence ID" value="KRN92942.1"/>
    <property type="molecule type" value="Genomic_DNA"/>
</dbReference>
<organism evidence="2 3">
    <name type="scientific">Lactobacillus amylovorus subsp. animalium DSM 16698</name>
    <dbReference type="NCBI Taxonomy" id="695563"/>
    <lineage>
        <taxon>Bacteria</taxon>
        <taxon>Bacillati</taxon>
        <taxon>Bacillota</taxon>
        <taxon>Bacilli</taxon>
        <taxon>Lactobacillales</taxon>
        <taxon>Lactobacillaceae</taxon>
        <taxon>Lactobacillus</taxon>
        <taxon>Lactobacillus amylovorus subsp. animalium</taxon>
    </lineage>
</organism>
<keyword evidence="1" id="KW-0472">Membrane</keyword>
<accession>A0A0R2KTY2</accession>
<comment type="caution">
    <text evidence="2">The sequence shown here is derived from an EMBL/GenBank/DDBJ whole genome shotgun (WGS) entry which is preliminary data.</text>
</comment>
<dbReference type="Pfam" id="PF06612">
    <property type="entry name" value="DUF1146"/>
    <property type="match status" value="1"/>
</dbReference>
<protein>
    <recommendedName>
        <fullName evidence="4">DUF1146 domain-containing protein</fullName>
    </recommendedName>
</protein>
<proteinExistence type="predicted"/>